<evidence type="ECO:0000313" key="11">
    <source>
        <dbReference type="Proteomes" id="UP000033103"/>
    </source>
</evidence>
<dbReference type="InterPro" id="IPR025857">
    <property type="entry name" value="MacB_PCD"/>
</dbReference>
<dbReference type="PATRIC" id="fig|1069640.6.peg.350"/>
<dbReference type="HOGENOM" id="CLU_000604_8_1_0"/>
<feature type="transmembrane region" description="Helical" evidence="7">
    <location>
        <begin position="245"/>
        <end position="270"/>
    </location>
</feature>
<dbReference type="EMBL" id="CP011280">
    <property type="protein sequence ID" value="AKC95307.1"/>
    <property type="molecule type" value="Genomic_DNA"/>
</dbReference>
<keyword evidence="4 7" id="KW-0812">Transmembrane</keyword>
<evidence type="ECO:0000313" key="10">
    <source>
        <dbReference type="EMBL" id="AKC95307.1"/>
    </source>
</evidence>
<feature type="transmembrane region" description="Helical" evidence="7">
    <location>
        <begin position="347"/>
        <end position="363"/>
    </location>
</feature>
<dbReference type="KEGG" id="sns:VC03_01840"/>
<name>A0A0E3Z9N1_9FUSO</name>
<feature type="transmembrane region" description="Helical" evidence="7">
    <location>
        <begin position="294"/>
        <end position="317"/>
    </location>
</feature>
<dbReference type="Pfam" id="PF02687">
    <property type="entry name" value="FtsX"/>
    <property type="match status" value="1"/>
</dbReference>
<dbReference type="RefSeq" id="WP_046328413.1">
    <property type="nucleotide sequence ID" value="NZ_CP011280.1"/>
</dbReference>
<dbReference type="AlphaFoldDB" id="A0A0E3Z9N1"/>
<evidence type="ECO:0000256" key="4">
    <source>
        <dbReference type="ARBA" id="ARBA00022692"/>
    </source>
</evidence>
<comment type="similarity">
    <text evidence="2">Belongs to the ABC-4 integral membrane protein family. LolC/E subfamily.</text>
</comment>
<evidence type="ECO:0000259" key="9">
    <source>
        <dbReference type="Pfam" id="PF12704"/>
    </source>
</evidence>
<dbReference type="InterPro" id="IPR051447">
    <property type="entry name" value="Lipoprotein-release_system"/>
</dbReference>
<organism evidence="10 11">
    <name type="scientific">Sneathia vaginalis</name>
    <dbReference type="NCBI Taxonomy" id="187101"/>
    <lineage>
        <taxon>Bacteria</taxon>
        <taxon>Fusobacteriati</taxon>
        <taxon>Fusobacteriota</taxon>
        <taxon>Fusobacteriia</taxon>
        <taxon>Fusobacteriales</taxon>
        <taxon>Leptotrichiaceae</taxon>
        <taxon>Sneathia</taxon>
    </lineage>
</organism>
<dbReference type="OrthoDB" id="9808461at2"/>
<dbReference type="Proteomes" id="UP000033103">
    <property type="component" value="Chromosome"/>
</dbReference>
<evidence type="ECO:0000256" key="5">
    <source>
        <dbReference type="ARBA" id="ARBA00022989"/>
    </source>
</evidence>
<evidence type="ECO:0000256" key="2">
    <source>
        <dbReference type="ARBA" id="ARBA00005236"/>
    </source>
</evidence>
<evidence type="ECO:0000259" key="8">
    <source>
        <dbReference type="Pfam" id="PF02687"/>
    </source>
</evidence>
<dbReference type="InterPro" id="IPR003838">
    <property type="entry name" value="ABC3_permease_C"/>
</dbReference>
<sequence length="381" mass="42977">MIELFIAYRHIKERKFQTFISIISVALSLIVFIVSLTISNGLKENMINSLLTLSPHISIKYTPKVEGDYKQIIKKVKEHGAKTTVSNVYVQGFVKYNDNNYMPIIRATEIDKLNLNLVKKNKVSGIDYAYIGQEMAKDMHIKIGDDISIASLNGREIRVKVQGFFKTGFLAYDSNLVIMPLEVGQILEETGDNINSLDVRVEHPGDIKSLNELKQKINSIDDDIQATTWADENENLLAAVHFEEFILILILSMLFLISSFIVSIILNILIREKTSDIGILKACGYTKGMIKRIFIIEGSMLGIGGIILSAILSPIVLRVIQIISKNYLIKTYYISNLIIKIDIKEELLIYAISFLIILLASYLPSRKAAKLDVTEAIRFNL</sequence>
<feature type="transmembrane region" description="Helical" evidence="7">
    <location>
        <begin position="19"/>
        <end position="38"/>
    </location>
</feature>
<evidence type="ECO:0000256" key="3">
    <source>
        <dbReference type="ARBA" id="ARBA00022475"/>
    </source>
</evidence>
<protein>
    <recommendedName>
        <fullName evidence="12">ABC transporter permease</fullName>
    </recommendedName>
</protein>
<evidence type="ECO:0000256" key="7">
    <source>
        <dbReference type="SAM" id="Phobius"/>
    </source>
</evidence>
<accession>A0A0E3Z9N1</accession>
<dbReference type="Pfam" id="PF12704">
    <property type="entry name" value="MacB_PCD"/>
    <property type="match status" value="1"/>
</dbReference>
<proteinExistence type="inferred from homology"/>
<keyword evidence="3" id="KW-1003">Cell membrane</keyword>
<comment type="subcellular location">
    <subcellularLocation>
        <location evidence="1">Cell membrane</location>
        <topology evidence="1">Multi-pass membrane protein</topology>
    </subcellularLocation>
</comment>
<dbReference type="STRING" id="187101.VC03_01840"/>
<dbReference type="PANTHER" id="PTHR30489">
    <property type="entry name" value="LIPOPROTEIN-RELEASING SYSTEM TRANSMEMBRANE PROTEIN LOLE"/>
    <property type="match status" value="1"/>
</dbReference>
<keyword evidence="5 7" id="KW-1133">Transmembrane helix</keyword>
<keyword evidence="6 7" id="KW-0472">Membrane</keyword>
<evidence type="ECO:0000256" key="6">
    <source>
        <dbReference type="ARBA" id="ARBA00023136"/>
    </source>
</evidence>
<dbReference type="GO" id="GO:0044874">
    <property type="term" value="P:lipoprotein localization to outer membrane"/>
    <property type="evidence" value="ECO:0007669"/>
    <property type="project" value="TreeGrafter"/>
</dbReference>
<dbReference type="GO" id="GO:0098797">
    <property type="term" value="C:plasma membrane protein complex"/>
    <property type="evidence" value="ECO:0007669"/>
    <property type="project" value="TreeGrafter"/>
</dbReference>
<gene>
    <name evidence="10" type="ORF">VC03_01840</name>
</gene>
<feature type="domain" description="MacB-like periplasmic core" evidence="9">
    <location>
        <begin position="18"/>
        <end position="211"/>
    </location>
</feature>
<reference evidence="10 11" key="1">
    <citation type="journal article" date="2012" name="BMC Genomics">
        <title>Genomic sequence analysis and characterization of Sneathia amnii sp. nov.</title>
        <authorList>
            <consortium name="Vaginal Microbiome Consortium (additional members)"/>
            <person name="Harwich M.D.Jr."/>
            <person name="Serrano M.G."/>
            <person name="Fettweis J.M."/>
            <person name="Alves J.M."/>
            <person name="Reimers M.A."/>
            <person name="Buck G.A."/>
            <person name="Jefferson K.K."/>
        </authorList>
    </citation>
    <scope>NUCLEOTIDE SEQUENCE [LARGE SCALE GENOMIC DNA]</scope>
    <source>
        <strain evidence="10 11">SN35</strain>
    </source>
</reference>
<evidence type="ECO:0000256" key="1">
    <source>
        <dbReference type="ARBA" id="ARBA00004651"/>
    </source>
</evidence>
<keyword evidence="11" id="KW-1185">Reference proteome</keyword>
<evidence type="ECO:0008006" key="12">
    <source>
        <dbReference type="Google" id="ProtNLM"/>
    </source>
</evidence>
<dbReference type="PANTHER" id="PTHR30489:SF0">
    <property type="entry name" value="LIPOPROTEIN-RELEASING SYSTEM TRANSMEMBRANE PROTEIN LOLE"/>
    <property type="match status" value="1"/>
</dbReference>
<feature type="domain" description="ABC3 transporter permease C-terminal" evidence="8">
    <location>
        <begin position="249"/>
        <end position="372"/>
    </location>
</feature>